<evidence type="ECO:0000313" key="2">
    <source>
        <dbReference type="Proteomes" id="UP000654471"/>
    </source>
</evidence>
<protein>
    <recommendedName>
        <fullName evidence="3">Transposase</fullName>
    </recommendedName>
</protein>
<organism evidence="1 2">
    <name type="scientific">Streptomyces albospinus</name>
    <dbReference type="NCBI Taxonomy" id="285515"/>
    <lineage>
        <taxon>Bacteria</taxon>
        <taxon>Bacillati</taxon>
        <taxon>Actinomycetota</taxon>
        <taxon>Actinomycetes</taxon>
        <taxon>Kitasatosporales</taxon>
        <taxon>Streptomycetaceae</taxon>
        <taxon>Streptomyces</taxon>
    </lineage>
</organism>
<dbReference type="EMBL" id="BMRP01000025">
    <property type="protein sequence ID" value="GGU84880.1"/>
    <property type="molecule type" value="Genomic_DNA"/>
</dbReference>
<gene>
    <name evidence="1" type="ORF">GCM10010211_58670</name>
</gene>
<keyword evidence="2" id="KW-1185">Reference proteome</keyword>
<proteinExistence type="predicted"/>
<evidence type="ECO:0000313" key="1">
    <source>
        <dbReference type="EMBL" id="GGU84880.1"/>
    </source>
</evidence>
<name>A0ABQ2VHX1_9ACTN</name>
<dbReference type="Proteomes" id="UP000654471">
    <property type="component" value="Unassembled WGS sequence"/>
</dbReference>
<sequence>MSRRPRPDDVIPDWFEAGVDRRGDRGEPRAAVGILLPARRAERLSGRLRGPYELLRQFVFVGLRQ</sequence>
<accession>A0ABQ2VHX1</accession>
<comment type="caution">
    <text evidence="1">The sequence shown here is derived from an EMBL/GenBank/DDBJ whole genome shotgun (WGS) entry which is preliminary data.</text>
</comment>
<reference evidence="2" key="1">
    <citation type="journal article" date="2019" name="Int. J. Syst. Evol. Microbiol.">
        <title>The Global Catalogue of Microorganisms (GCM) 10K type strain sequencing project: providing services to taxonomists for standard genome sequencing and annotation.</title>
        <authorList>
            <consortium name="The Broad Institute Genomics Platform"/>
            <consortium name="The Broad Institute Genome Sequencing Center for Infectious Disease"/>
            <person name="Wu L."/>
            <person name="Ma J."/>
        </authorList>
    </citation>
    <scope>NUCLEOTIDE SEQUENCE [LARGE SCALE GENOMIC DNA]</scope>
    <source>
        <strain evidence="2">JCM 3399</strain>
    </source>
</reference>
<evidence type="ECO:0008006" key="3">
    <source>
        <dbReference type="Google" id="ProtNLM"/>
    </source>
</evidence>